<dbReference type="SMART" id="SM00066">
    <property type="entry name" value="GAL4"/>
    <property type="match status" value="1"/>
</dbReference>
<feature type="region of interest" description="Disordered" evidence="2">
    <location>
        <begin position="180"/>
        <end position="221"/>
    </location>
</feature>
<dbReference type="PROSITE" id="PS50048">
    <property type="entry name" value="ZN2_CY6_FUNGAL_2"/>
    <property type="match status" value="1"/>
</dbReference>
<dbReference type="AlphaFoldDB" id="A0A9P5LCF6"/>
<proteinExistence type="predicted"/>
<evidence type="ECO:0000313" key="5">
    <source>
        <dbReference type="Proteomes" id="UP000722485"/>
    </source>
</evidence>
<dbReference type="PANTHER" id="PTHR37534">
    <property type="entry name" value="TRANSCRIPTIONAL ACTIVATOR PROTEIN UGA3"/>
    <property type="match status" value="1"/>
</dbReference>
<protein>
    <recommendedName>
        <fullName evidence="3">Zn(2)-C6 fungal-type domain-containing protein</fullName>
    </recommendedName>
</protein>
<dbReference type="GO" id="GO:0005634">
    <property type="term" value="C:nucleus"/>
    <property type="evidence" value="ECO:0007669"/>
    <property type="project" value="TreeGrafter"/>
</dbReference>
<evidence type="ECO:0000256" key="2">
    <source>
        <dbReference type="SAM" id="MobiDB-lite"/>
    </source>
</evidence>
<feature type="compositionally biased region" description="Polar residues" evidence="2">
    <location>
        <begin position="88"/>
        <end position="103"/>
    </location>
</feature>
<dbReference type="Proteomes" id="UP000722485">
    <property type="component" value="Unassembled WGS sequence"/>
</dbReference>
<feature type="region of interest" description="Disordered" evidence="2">
    <location>
        <begin position="79"/>
        <end position="106"/>
    </location>
</feature>
<evidence type="ECO:0000313" key="4">
    <source>
        <dbReference type="EMBL" id="KAF7556317.1"/>
    </source>
</evidence>
<dbReference type="PANTHER" id="PTHR37534:SF2">
    <property type="entry name" value="N-ACETYLTRANSFERASE DOMAIN-CONTAINING PROTEIN"/>
    <property type="match status" value="1"/>
</dbReference>
<dbReference type="InterPro" id="IPR036864">
    <property type="entry name" value="Zn2-C6_fun-type_DNA-bd_sf"/>
</dbReference>
<feature type="compositionally biased region" description="Polar residues" evidence="2">
    <location>
        <begin position="205"/>
        <end position="221"/>
    </location>
</feature>
<keyword evidence="1" id="KW-0539">Nucleus</keyword>
<dbReference type="CDD" id="cd00067">
    <property type="entry name" value="GAL4"/>
    <property type="match status" value="1"/>
</dbReference>
<sequence>MERSSKRARKTDIVRKRTGCQNCRNKRRKCDEARPECLACVQRGVKCSGYQRSIVFKDVSELTAESSKKFEAARWSALHQEEERRKQGITNAATDQPVQSPQDQDGDTIHVDTQRPCVATPASLPEWSDMGGHDTDNIVLPWDLFEPSFQLLDEGLQATPISVDASPQNVNQLLDSQAGLVQPAPPPTFHNSPKTDIASGGQLPESMTETDSPRQFSTPKGNDTMIMAEENDSTQALNTWDDFLNVQVPLNQSSPSTQSSLGDPATDCQLSIPAEETLVRHFEAHVIPDVPVALGFPSLFRSSSCFRAAALALSASNFGLAHHNSSHSQALGRKHDKIIGWNYYETAVKRLNHELQKPGNRRDEHVAGAALLLAYHQIEVGSPLGIRNHASGLDIIASKVDFSSSEMSALFKAWRMLRYDVKFQTLGTRKSILVTDLYEPCSFLDPQLAIRDILSTLWKTHSRYAMEATFNAESDSGRPSASEMAGQWLRTVLNRQCDLRQFQQRDYHTENLTSDMILNQCDSIAKRLDQWHRSLCNHDLPIVNLGTGQDFITGPSFEPIVTYRFADDHKALDYIMYLLSRMVCNYLRSLFNPLILGSVSEAWGKIIIGIVCSMEVSRQRFTLLRVESLLYMTALLCESTNICITMLDAVIPRVMSTGISGPELVSWTTLRRGLELIVKERLRGRSIRLVIDGSDENRDHLQVESNQVVVAFGDYNGKGHFRECYTFDWSRHENYITVA</sequence>
<dbReference type="GO" id="GO:0008270">
    <property type="term" value="F:zinc ion binding"/>
    <property type="evidence" value="ECO:0007669"/>
    <property type="project" value="InterPro"/>
</dbReference>
<feature type="domain" description="Zn(2)-C6 fungal-type" evidence="3">
    <location>
        <begin position="19"/>
        <end position="48"/>
    </location>
</feature>
<keyword evidence="5" id="KW-1185">Reference proteome</keyword>
<dbReference type="Gene3D" id="4.10.240.10">
    <property type="entry name" value="Zn(2)-C6 fungal-type DNA-binding domain"/>
    <property type="match status" value="1"/>
</dbReference>
<dbReference type="GO" id="GO:0000981">
    <property type="term" value="F:DNA-binding transcription factor activity, RNA polymerase II-specific"/>
    <property type="evidence" value="ECO:0007669"/>
    <property type="project" value="InterPro"/>
</dbReference>
<dbReference type="GO" id="GO:0000976">
    <property type="term" value="F:transcription cis-regulatory region binding"/>
    <property type="evidence" value="ECO:0007669"/>
    <property type="project" value="TreeGrafter"/>
</dbReference>
<dbReference type="Pfam" id="PF00172">
    <property type="entry name" value="Zn_clus"/>
    <property type="match status" value="1"/>
</dbReference>
<name>A0A9P5LCF6_9HYPO</name>
<evidence type="ECO:0000256" key="1">
    <source>
        <dbReference type="ARBA" id="ARBA00023242"/>
    </source>
</evidence>
<comment type="caution">
    <text evidence="4">The sequence shown here is derived from an EMBL/GenBank/DDBJ whole genome shotgun (WGS) entry which is preliminary data.</text>
</comment>
<dbReference type="PROSITE" id="PS00463">
    <property type="entry name" value="ZN2_CY6_FUNGAL_1"/>
    <property type="match status" value="1"/>
</dbReference>
<dbReference type="GO" id="GO:0045944">
    <property type="term" value="P:positive regulation of transcription by RNA polymerase II"/>
    <property type="evidence" value="ECO:0007669"/>
    <property type="project" value="TreeGrafter"/>
</dbReference>
<reference evidence="4" key="1">
    <citation type="submission" date="2020-03" db="EMBL/GenBank/DDBJ databases">
        <title>Draft Genome Sequence of Cylindrodendrum hubeiense.</title>
        <authorList>
            <person name="Buettner E."/>
            <person name="Kellner H."/>
        </authorList>
    </citation>
    <scope>NUCLEOTIDE SEQUENCE</scope>
    <source>
        <strain evidence="4">IHI 201604</strain>
    </source>
</reference>
<dbReference type="SUPFAM" id="SSF57701">
    <property type="entry name" value="Zn2/Cys6 DNA-binding domain"/>
    <property type="match status" value="1"/>
</dbReference>
<gene>
    <name evidence="4" type="ORF">G7Z17_g1564</name>
</gene>
<dbReference type="EMBL" id="JAANBB010000013">
    <property type="protein sequence ID" value="KAF7556317.1"/>
    <property type="molecule type" value="Genomic_DNA"/>
</dbReference>
<dbReference type="InterPro" id="IPR001138">
    <property type="entry name" value="Zn2Cys6_DnaBD"/>
</dbReference>
<dbReference type="OrthoDB" id="39175at2759"/>
<organism evidence="4 5">
    <name type="scientific">Cylindrodendrum hubeiense</name>
    <dbReference type="NCBI Taxonomy" id="595255"/>
    <lineage>
        <taxon>Eukaryota</taxon>
        <taxon>Fungi</taxon>
        <taxon>Dikarya</taxon>
        <taxon>Ascomycota</taxon>
        <taxon>Pezizomycotina</taxon>
        <taxon>Sordariomycetes</taxon>
        <taxon>Hypocreomycetidae</taxon>
        <taxon>Hypocreales</taxon>
        <taxon>Nectriaceae</taxon>
        <taxon>Cylindrodendrum</taxon>
    </lineage>
</organism>
<accession>A0A9P5LCF6</accession>
<evidence type="ECO:0000259" key="3">
    <source>
        <dbReference type="PROSITE" id="PS50048"/>
    </source>
</evidence>